<feature type="region of interest" description="Disordered" evidence="1">
    <location>
        <begin position="24"/>
        <end position="65"/>
    </location>
</feature>
<comment type="caution">
    <text evidence="2">The sequence shown here is derived from an EMBL/GenBank/DDBJ whole genome shotgun (WGS) entry which is preliminary data.</text>
</comment>
<evidence type="ECO:0000313" key="2">
    <source>
        <dbReference type="EMBL" id="KAK6636500.1"/>
    </source>
</evidence>
<protein>
    <submittedName>
        <fullName evidence="2">Uncharacterized protein</fullName>
    </submittedName>
</protein>
<name>A0AAN8P8S6_POLSC</name>
<accession>A0AAN8P8S6</accession>
<dbReference type="EMBL" id="JAWJWE010000004">
    <property type="protein sequence ID" value="KAK6636500.1"/>
    <property type="molecule type" value="Genomic_DNA"/>
</dbReference>
<evidence type="ECO:0000313" key="3">
    <source>
        <dbReference type="Proteomes" id="UP001372834"/>
    </source>
</evidence>
<gene>
    <name evidence="2" type="ORF">RUM43_010161</name>
</gene>
<proteinExistence type="predicted"/>
<dbReference type="Proteomes" id="UP001372834">
    <property type="component" value="Unassembled WGS sequence"/>
</dbReference>
<evidence type="ECO:0000256" key="1">
    <source>
        <dbReference type="SAM" id="MobiDB-lite"/>
    </source>
</evidence>
<sequence>MSLNSNPFARVLVLGDEESLRFPKTEDPIRTGIRERINQPIGDDTGEQEEEEEEDSQSGGKLHVRNGKFYGEKPFKFSQIDCAFLCREIASNSRIHLPLSQLGVIEFSRTPAKVLQHVRNRLGCDDSQTCPLLFLSIQLPPLW</sequence>
<feature type="compositionally biased region" description="Acidic residues" evidence="1">
    <location>
        <begin position="44"/>
        <end position="56"/>
    </location>
</feature>
<reference evidence="2 3" key="1">
    <citation type="submission" date="2023-10" db="EMBL/GenBank/DDBJ databases">
        <title>Genomes of two closely related lineages of the louse Polyplax serrata with different host specificities.</title>
        <authorList>
            <person name="Martinu J."/>
            <person name="Tarabai H."/>
            <person name="Stefka J."/>
            <person name="Hypsa V."/>
        </authorList>
    </citation>
    <scope>NUCLEOTIDE SEQUENCE [LARGE SCALE GENOMIC DNA]</scope>
    <source>
        <strain evidence="2">HR10_N</strain>
    </source>
</reference>
<feature type="compositionally biased region" description="Basic and acidic residues" evidence="1">
    <location>
        <begin position="24"/>
        <end position="37"/>
    </location>
</feature>
<dbReference type="AlphaFoldDB" id="A0AAN8P8S6"/>
<organism evidence="2 3">
    <name type="scientific">Polyplax serrata</name>
    <name type="common">Common mouse louse</name>
    <dbReference type="NCBI Taxonomy" id="468196"/>
    <lineage>
        <taxon>Eukaryota</taxon>
        <taxon>Metazoa</taxon>
        <taxon>Ecdysozoa</taxon>
        <taxon>Arthropoda</taxon>
        <taxon>Hexapoda</taxon>
        <taxon>Insecta</taxon>
        <taxon>Pterygota</taxon>
        <taxon>Neoptera</taxon>
        <taxon>Paraneoptera</taxon>
        <taxon>Psocodea</taxon>
        <taxon>Troctomorpha</taxon>
        <taxon>Phthiraptera</taxon>
        <taxon>Anoplura</taxon>
        <taxon>Polyplacidae</taxon>
        <taxon>Polyplax</taxon>
    </lineage>
</organism>